<dbReference type="SUPFAM" id="SSF52540">
    <property type="entry name" value="P-loop containing nucleoside triphosphate hydrolases"/>
    <property type="match status" value="1"/>
</dbReference>
<evidence type="ECO:0000256" key="5">
    <source>
        <dbReference type="ARBA" id="ARBA00022840"/>
    </source>
</evidence>
<keyword evidence="4" id="KW-0227">DNA damage</keyword>
<evidence type="ECO:0000256" key="6">
    <source>
        <dbReference type="ARBA" id="ARBA00023242"/>
    </source>
</evidence>
<evidence type="ECO:0000256" key="2">
    <source>
        <dbReference type="ARBA" id="ARBA00006168"/>
    </source>
</evidence>
<dbReference type="Pfam" id="PF03215">
    <property type="entry name" value="Rad17"/>
    <property type="match status" value="1"/>
</dbReference>
<dbReference type="GO" id="GO:0000077">
    <property type="term" value="P:DNA damage checkpoint signaling"/>
    <property type="evidence" value="ECO:0007669"/>
    <property type="project" value="TreeGrafter"/>
</dbReference>
<keyword evidence="6" id="KW-0539">Nucleus</keyword>
<dbReference type="GO" id="GO:0006281">
    <property type="term" value="P:DNA repair"/>
    <property type="evidence" value="ECO:0007669"/>
    <property type="project" value="InterPro"/>
</dbReference>
<feature type="region of interest" description="Disordered" evidence="8">
    <location>
        <begin position="261"/>
        <end position="294"/>
    </location>
</feature>
<dbReference type="OrthoDB" id="10265971at2759"/>
<dbReference type="Proteomes" id="UP000245699">
    <property type="component" value="Unassembled WGS sequence"/>
</dbReference>
<protein>
    <recommendedName>
        <fullName evidence="9">Checkpoint protein RAD24-like helical bundle domain-containing protein</fullName>
    </recommendedName>
</protein>
<keyword evidence="7" id="KW-0131">Cell cycle</keyword>
<keyword evidence="5" id="KW-0067">ATP-binding</keyword>
<comment type="caution">
    <text evidence="10">The sequence shown here is derived from an EMBL/GenBank/DDBJ whole genome shotgun (WGS) entry which is preliminary data.</text>
</comment>
<dbReference type="GO" id="GO:0033314">
    <property type="term" value="P:mitotic DNA replication checkpoint signaling"/>
    <property type="evidence" value="ECO:0007669"/>
    <property type="project" value="TreeGrafter"/>
</dbReference>
<feature type="domain" description="Checkpoint protein RAD24-like helical bundle" evidence="9">
    <location>
        <begin position="612"/>
        <end position="687"/>
    </location>
</feature>
<dbReference type="EMBL" id="MBFT01000313">
    <property type="protein sequence ID" value="PVU93620.1"/>
    <property type="molecule type" value="Genomic_DNA"/>
</dbReference>
<dbReference type="STRING" id="61424.A0A2T9YMQ4"/>
<accession>A0A2T9YMQ4</accession>
<dbReference type="Pfam" id="PF25812">
    <property type="entry name" value="RAD24_helical"/>
    <property type="match status" value="1"/>
</dbReference>
<evidence type="ECO:0000259" key="9">
    <source>
        <dbReference type="Pfam" id="PF25812"/>
    </source>
</evidence>
<dbReference type="PANTHER" id="PTHR12172:SF0">
    <property type="entry name" value="CELL CYCLE CHECKPOINT PROTEIN RAD17"/>
    <property type="match status" value="1"/>
</dbReference>
<dbReference type="Gene3D" id="3.40.50.300">
    <property type="entry name" value="P-loop containing nucleotide triphosphate hydrolases"/>
    <property type="match status" value="1"/>
</dbReference>
<name>A0A2T9YMQ4_9FUNG</name>
<dbReference type="PANTHER" id="PTHR12172">
    <property type="entry name" value="CELL CYCLE CHECKPOINT PROTEIN RAD17"/>
    <property type="match status" value="1"/>
</dbReference>
<evidence type="ECO:0000256" key="3">
    <source>
        <dbReference type="ARBA" id="ARBA00022741"/>
    </source>
</evidence>
<keyword evidence="11" id="KW-1185">Reference proteome</keyword>
<evidence type="ECO:0000256" key="8">
    <source>
        <dbReference type="SAM" id="MobiDB-lite"/>
    </source>
</evidence>
<dbReference type="GO" id="GO:0005524">
    <property type="term" value="F:ATP binding"/>
    <property type="evidence" value="ECO:0007669"/>
    <property type="project" value="UniProtKB-KW"/>
</dbReference>
<sequence>MFKYKHIPIETLPKKRYNTRVKEFTPANKSFDTGSENNNFAEPISSDDSYNINALKKHKQKIRSSVEPVEEILSDDDEYYSFLAQKEFNTQQQNAKKADTSEVKCTIKNKNNDHHISQSSTNSKTIENQNFFDVSNLAKFSSGVWWNESIPSNREELAVHPKKVEQVHEWLDKAINHPETYYKFRMLVLLGPSGSGKTATLRLLAKELDCEVSEWINPVAIGKKENNQEFKKEELDDLKISQQFAYFLQQARKYSSLNFSDSNSTKTNETLNNTDKKQNNLITKNDASNNNTNSTELKNAIDKKKIILVEDIPNLTSGSIYNGFINAIRDFLRIPAYQSYPLVMIFSDSSPSDQLNFEQDEYKRARFRNNNNTNNENSGLDFVNRNGNGKNSQGVWQMQSIYDILPTNILDSAYCQKLTFNPVAKTILLKLLVRTALRKSSKMIGTLNSRLGENKIYLRITGNAESELKQISELSQGDIRVCMNKLQMIWPSTFIIPANNSSLIKETIKSHSYVISVSRPTSLFMKEMDFHISKYTQPKERSGKRNSKTSFFYNRWLNENHPTLAKDNETANSNGKTEDSSKNSEFVISGFGLSKESDNDNDSESGTSNTQPVTLFHALGKVLYAKRKPTGELESNPNSILRNLPVDFDLFMLYLHQNYSSFTDNVDDYSEIAENLSLCDMLMSSGAQNPQYHNVMSSISAVFGVRSLMYLRKVIPSNSKFYQQVNTTGTSNASGYNKNKTSGSSLLVPIQKPEMFDFMKSKRLVRDELSVLQSRFSKVNIGNMDVIPYLSKILLKTPDQASKYYLSVSDVRRIHGLSDFENNLTEKYILNQDIDFAHEGLGEPELLDASQDLQMVDDIESESDS</sequence>
<dbReference type="InterPro" id="IPR027417">
    <property type="entry name" value="P-loop_NTPase"/>
</dbReference>
<dbReference type="GO" id="GO:0003682">
    <property type="term" value="F:chromatin binding"/>
    <property type="evidence" value="ECO:0007669"/>
    <property type="project" value="TreeGrafter"/>
</dbReference>
<comment type="subcellular location">
    <subcellularLocation>
        <location evidence="1">Nucleus</location>
    </subcellularLocation>
</comment>
<organism evidence="10 11">
    <name type="scientific">Furculomyces boomerangus</name>
    <dbReference type="NCBI Taxonomy" id="61424"/>
    <lineage>
        <taxon>Eukaryota</taxon>
        <taxon>Fungi</taxon>
        <taxon>Fungi incertae sedis</taxon>
        <taxon>Zoopagomycota</taxon>
        <taxon>Kickxellomycotina</taxon>
        <taxon>Harpellomycetes</taxon>
        <taxon>Harpellales</taxon>
        <taxon>Harpellaceae</taxon>
        <taxon>Furculomyces</taxon>
    </lineage>
</organism>
<gene>
    <name evidence="10" type="ORF">BB559_003226</name>
</gene>
<keyword evidence="3" id="KW-0547">Nucleotide-binding</keyword>
<dbReference type="AlphaFoldDB" id="A0A2T9YMQ4"/>
<dbReference type="GO" id="GO:0005634">
    <property type="term" value="C:nucleus"/>
    <property type="evidence" value="ECO:0007669"/>
    <property type="project" value="UniProtKB-SubCell"/>
</dbReference>
<proteinExistence type="inferred from homology"/>
<evidence type="ECO:0000256" key="1">
    <source>
        <dbReference type="ARBA" id="ARBA00004123"/>
    </source>
</evidence>
<reference evidence="10 11" key="1">
    <citation type="journal article" date="2018" name="MBio">
        <title>Comparative Genomics Reveals the Core Gene Toolbox for the Fungus-Insect Symbiosis.</title>
        <authorList>
            <person name="Wang Y."/>
            <person name="Stata M."/>
            <person name="Wang W."/>
            <person name="Stajich J.E."/>
            <person name="White M.M."/>
            <person name="Moncalvo J.M."/>
        </authorList>
    </citation>
    <scope>NUCLEOTIDE SEQUENCE [LARGE SCALE GENOMIC DNA]</scope>
    <source>
        <strain evidence="10 11">AUS-77-4</strain>
    </source>
</reference>
<feature type="region of interest" description="Disordered" evidence="8">
    <location>
        <begin position="563"/>
        <end position="583"/>
    </location>
</feature>
<dbReference type="GO" id="GO:0003689">
    <property type="term" value="F:DNA clamp loader activity"/>
    <property type="evidence" value="ECO:0007669"/>
    <property type="project" value="TreeGrafter"/>
</dbReference>
<evidence type="ECO:0000313" key="10">
    <source>
        <dbReference type="EMBL" id="PVU93620.1"/>
    </source>
</evidence>
<evidence type="ECO:0000256" key="7">
    <source>
        <dbReference type="ARBA" id="ARBA00023306"/>
    </source>
</evidence>
<evidence type="ECO:0000256" key="4">
    <source>
        <dbReference type="ARBA" id="ARBA00022763"/>
    </source>
</evidence>
<dbReference type="InterPro" id="IPR004582">
    <property type="entry name" value="Checkpoint_prot_Rad17_Rad24"/>
</dbReference>
<evidence type="ECO:0000313" key="11">
    <source>
        <dbReference type="Proteomes" id="UP000245699"/>
    </source>
</evidence>
<dbReference type="InterPro" id="IPR057927">
    <property type="entry name" value="RAD24-like_helical"/>
</dbReference>
<comment type="similarity">
    <text evidence="2">Belongs to the rad17/RAD24 family.</text>
</comment>